<reference evidence="1" key="3">
    <citation type="submission" date="2025-09" db="UniProtKB">
        <authorList>
            <consortium name="Ensembl"/>
        </authorList>
    </citation>
    <scope>IDENTIFICATION</scope>
</reference>
<protein>
    <submittedName>
        <fullName evidence="1">Uncharacterized protein</fullName>
    </submittedName>
</protein>
<evidence type="ECO:0000313" key="1">
    <source>
        <dbReference type="Ensembl" id="ENSFALP00000021005.1"/>
    </source>
</evidence>
<reference evidence="1 2" key="1">
    <citation type="journal article" date="2012" name="Nature">
        <title>The genomic landscape of species divergence in Ficedula flycatchers.</title>
        <authorList>
            <person name="Ellegren H."/>
            <person name="Smeds L."/>
            <person name="Burri R."/>
            <person name="Olason P.I."/>
            <person name="Backstrom N."/>
            <person name="Kawakami T."/>
            <person name="Kunstner A."/>
            <person name="Makinen H."/>
            <person name="Nadachowska-Brzyska K."/>
            <person name="Qvarnstrom A."/>
            <person name="Uebbing S."/>
            <person name="Wolf J.B."/>
        </authorList>
    </citation>
    <scope>NUCLEOTIDE SEQUENCE [LARGE SCALE GENOMIC DNA]</scope>
</reference>
<keyword evidence="2" id="KW-1185">Reference proteome</keyword>
<dbReference type="Proteomes" id="UP000016665">
    <property type="component" value="Chromosome 3"/>
</dbReference>
<dbReference type="Ensembl" id="ENSFALT00000029136.1">
    <property type="protein sequence ID" value="ENSFALP00000021005.1"/>
    <property type="gene ID" value="ENSFALG00000026823.1"/>
</dbReference>
<dbReference type="AlphaFoldDB" id="A0A803VE49"/>
<organism evidence="1 2">
    <name type="scientific">Ficedula albicollis</name>
    <name type="common">Collared flycatcher</name>
    <name type="synonym">Muscicapa albicollis</name>
    <dbReference type="NCBI Taxonomy" id="59894"/>
    <lineage>
        <taxon>Eukaryota</taxon>
        <taxon>Metazoa</taxon>
        <taxon>Chordata</taxon>
        <taxon>Craniata</taxon>
        <taxon>Vertebrata</taxon>
        <taxon>Euteleostomi</taxon>
        <taxon>Archelosauria</taxon>
        <taxon>Archosauria</taxon>
        <taxon>Dinosauria</taxon>
        <taxon>Saurischia</taxon>
        <taxon>Theropoda</taxon>
        <taxon>Coelurosauria</taxon>
        <taxon>Aves</taxon>
        <taxon>Neognathae</taxon>
        <taxon>Neoaves</taxon>
        <taxon>Telluraves</taxon>
        <taxon>Australaves</taxon>
        <taxon>Passeriformes</taxon>
        <taxon>Muscicapidae</taxon>
        <taxon>Ficedula</taxon>
    </lineage>
</organism>
<evidence type="ECO:0000313" key="2">
    <source>
        <dbReference type="Proteomes" id="UP000016665"/>
    </source>
</evidence>
<name>A0A803VE49_FICAL</name>
<proteinExistence type="predicted"/>
<sequence length="112" mass="12607">SAWTIPCYRLEKGRKGRDAFTCLSKDFQNFVTGLRKAAKDERALWRRGDQAPPLRGAGSLDSLLPYFLLLGVAWVFHIFSRYNPITENSSVEKTFAVLHGNSVNQACSLQTE</sequence>
<accession>A0A803VE49</accession>
<reference evidence="1" key="2">
    <citation type="submission" date="2025-08" db="UniProtKB">
        <authorList>
            <consortium name="Ensembl"/>
        </authorList>
    </citation>
    <scope>IDENTIFICATION</scope>
</reference>